<dbReference type="GO" id="GO:0016987">
    <property type="term" value="F:sigma factor activity"/>
    <property type="evidence" value="ECO:0007669"/>
    <property type="project" value="UniProtKB-KW"/>
</dbReference>
<dbReference type="Gene3D" id="1.20.140.160">
    <property type="match status" value="1"/>
</dbReference>
<evidence type="ECO:0000256" key="1">
    <source>
        <dbReference type="ARBA" id="ARBA00023015"/>
    </source>
</evidence>
<dbReference type="PANTHER" id="PTHR30385">
    <property type="entry name" value="SIGMA FACTOR F FLAGELLAR"/>
    <property type="match status" value="1"/>
</dbReference>
<keyword evidence="7" id="KW-0969">Cilium</keyword>
<keyword evidence="1" id="KW-0805">Transcription regulation</keyword>
<organism evidence="7">
    <name type="scientific">uncultured Planctomycetota bacterium</name>
    <dbReference type="NCBI Taxonomy" id="120965"/>
    <lineage>
        <taxon>Bacteria</taxon>
        <taxon>Pseudomonadati</taxon>
        <taxon>Planctomycetota</taxon>
        <taxon>environmental samples</taxon>
    </lineage>
</organism>
<evidence type="ECO:0000259" key="5">
    <source>
        <dbReference type="Pfam" id="PF04542"/>
    </source>
</evidence>
<name>H5SCQ5_9BACT</name>
<keyword evidence="7" id="KW-0966">Cell projection</keyword>
<dbReference type="GO" id="GO:0006352">
    <property type="term" value="P:DNA-templated transcription initiation"/>
    <property type="evidence" value="ECO:0007669"/>
    <property type="project" value="InterPro"/>
</dbReference>
<evidence type="ECO:0000256" key="3">
    <source>
        <dbReference type="ARBA" id="ARBA00023125"/>
    </source>
</evidence>
<protein>
    <submittedName>
        <fullName evidence="7">RNA polymerase sigma factor for flagellar operon FliA</fullName>
    </submittedName>
</protein>
<dbReference type="SUPFAM" id="SSF88659">
    <property type="entry name" value="Sigma3 and sigma4 domains of RNA polymerase sigma factors"/>
    <property type="match status" value="2"/>
</dbReference>
<evidence type="ECO:0000256" key="2">
    <source>
        <dbReference type="ARBA" id="ARBA00023082"/>
    </source>
</evidence>
<dbReference type="InterPro" id="IPR013249">
    <property type="entry name" value="RNA_pol_sigma70_r4_t2"/>
</dbReference>
<evidence type="ECO:0000259" key="6">
    <source>
        <dbReference type="Pfam" id="PF08281"/>
    </source>
</evidence>
<dbReference type="SUPFAM" id="SSF88946">
    <property type="entry name" value="Sigma2 domain of RNA polymerase sigma factors"/>
    <property type="match status" value="1"/>
</dbReference>
<sequence length="263" mass="29625">MLLGILAVSSMHQLYQHHLDRQRRDELILSHLYLVRHVVGKLAARLPPEVDHENLEAAGVLGLVEAATHFDPSRGVQFKTFAYFRIRGAILDELRRNSPLSQEVLKKLGRIRAAYQRLPPPVSLEALAQATGLSVDEITDALAAWRLCRMASLDAFPESPRDGALANQLADGNGRAVLSPYGSASKWDGPDHHLEQQELTQLLAQAIEALPSRERTVFLLHHLEDLRLREIAQVLQLSESRVCRLLQAAEWRIAEFLRRKEVL</sequence>
<reference evidence="7" key="2">
    <citation type="journal article" date="2012" name="PLoS ONE">
        <title>A Deeply Branching Thermophilic Bacterium with an Ancient Acetyl-CoA Pathway Dominates a Subsurface Ecosystem.</title>
        <authorList>
            <person name="Takami H."/>
            <person name="Noguchi H."/>
            <person name="Takaki Y."/>
            <person name="Uchiyama I."/>
            <person name="Toyoda A."/>
            <person name="Nishi S."/>
            <person name="Chee G.-J."/>
            <person name="Arai W."/>
            <person name="Nunoura T."/>
            <person name="Itoh T."/>
            <person name="Hattori M."/>
            <person name="Takai K."/>
        </authorList>
    </citation>
    <scope>NUCLEOTIDE SEQUENCE</scope>
</reference>
<dbReference type="Gene3D" id="1.10.1740.10">
    <property type="match status" value="1"/>
</dbReference>
<dbReference type="Pfam" id="PF08281">
    <property type="entry name" value="Sigma70_r4_2"/>
    <property type="match status" value="1"/>
</dbReference>
<keyword evidence="2" id="KW-0731">Sigma factor</keyword>
<dbReference type="InterPro" id="IPR013325">
    <property type="entry name" value="RNA_pol_sigma_r2"/>
</dbReference>
<dbReference type="EMBL" id="AP011672">
    <property type="protein sequence ID" value="BAL53941.1"/>
    <property type="molecule type" value="Genomic_DNA"/>
</dbReference>
<evidence type="ECO:0000313" key="7">
    <source>
        <dbReference type="EMBL" id="BAL53941.1"/>
    </source>
</evidence>
<feature type="domain" description="RNA polymerase sigma-70 region 2" evidence="5">
    <location>
        <begin position="27"/>
        <end position="98"/>
    </location>
</feature>
<evidence type="ECO:0000256" key="4">
    <source>
        <dbReference type="ARBA" id="ARBA00023163"/>
    </source>
</evidence>
<keyword evidence="7" id="KW-0282">Flagellum</keyword>
<proteinExistence type="predicted"/>
<feature type="domain" description="RNA polymerase sigma factor 70 region 4 type 2" evidence="6">
    <location>
        <begin position="201"/>
        <end position="250"/>
    </location>
</feature>
<keyword evidence="3" id="KW-0238">DNA-binding</keyword>
<dbReference type="Pfam" id="PF04542">
    <property type="entry name" value="Sigma70_r2"/>
    <property type="match status" value="1"/>
</dbReference>
<dbReference type="InterPro" id="IPR014284">
    <property type="entry name" value="RNA_pol_sigma-70_dom"/>
</dbReference>
<dbReference type="CDD" id="cd06171">
    <property type="entry name" value="Sigma70_r4"/>
    <property type="match status" value="1"/>
</dbReference>
<dbReference type="InterPro" id="IPR007627">
    <property type="entry name" value="RNA_pol_sigma70_r2"/>
</dbReference>
<reference evidence="7" key="1">
    <citation type="journal article" date="2005" name="Environ. Microbiol.">
        <title>Genetic and functional properties of uncultivated thermophilic crenarchaeotes from a subsurface gold mine as revealed by analysis of genome fragments.</title>
        <authorList>
            <person name="Nunoura T."/>
            <person name="Hirayama H."/>
            <person name="Takami H."/>
            <person name="Oida H."/>
            <person name="Nishi S."/>
            <person name="Shimamura S."/>
            <person name="Suzuki Y."/>
            <person name="Inagaki F."/>
            <person name="Takai K."/>
            <person name="Nealson K.H."/>
            <person name="Horikoshi K."/>
        </authorList>
    </citation>
    <scope>NUCLEOTIDE SEQUENCE</scope>
</reference>
<dbReference type="AlphaFoldDB" id="H5SCQ5"/>
<dbReference type="InterPro" id="IPR013324">
    <property type="entry name" value="RNA_pol_sigma_r3/r4-like"/>
</dbReference>
<accession>H5SCQ5</accession>
<gene>
    <name evidence="7" type="ORF">HGMM_F11F07C13</name>
</gene>
<dbReference type="NCBIfam" id="TIGR02937">
    <property type="entry name" value="sigma70-ECF"/>
    <property type="match status" value="1"/>
</dbReference>
<keyword evidence="4" id="KW-0804">Transcription</keyword>
<dbReference type="GO" id="GO:0003677">
    <property type="term" value="F:DNA binding"/>
    <property type="evidence" value="ECO:0007669"/>
    <property type="project" value="UniProtKB-KW"/>
</dbReference>